<feature type="non-terminal residue" evidence="2">
    <location>
        <position position="1"/>
    </location>
</feature>
<accession>A0A6J4R3Z7</accession>
<proteinExistence type="predicted"/>
<evidence type="ECO:0000256" key="1">
    <source>
        <dbReference type="SAM" id="MobiDB-lite"/>
    </source>
</evidence>
<gene>
    <name evidence="2" type="ORF">AVDCRST_MAG38-22</name>
</gene>
<organism evidence="2">
    <name type="scientific">uncultured Solirubrobacteraceae bacterium</name>
    <dbReference type="NCBI Taxonomy" id="1162706"/>
    <lineage>
        <taxon>Bacteria</taxon>
        <taxon>Bacillati</taxon>
        <taxon>Actinomycetota</taxon>
        <taxon>Thermoleophilia</taxon>
        <taxon>Solirubrobacterales</taxon>
        <taxon>Solirubrobacteraceae</taxon>
        <taxon>environmental samples</taxon>
    </lineage>
</organism>
<feature type="compositionally biased region" description="Basic residues" evidence="1">
    <location>
        <begin position="28"/>
        <end position="44"/>
    </location>
</feature>
<protein>
    <submittedName>
        <fullName evidence="2">Uncharacterized protein</fullName>
    </submittedName>
</protein>
<feature type="non-terminal residue" evidence="2">
    <location>
        <position position="86"/>
    </location>
</feature>
<sequence length="86" mass="9394">GGNHHRAADQGPQGHALAALVHREGTRRGRRLHVPARARSRRRGGGPALDRGRRRQPVRLAVGQQRRLLGHGSSGPDVRVARGREL</sequence>
<feature type="region of interest" description="Disordered" evidence="1">
    <location>
        <begin position="22"/>
        <end position="86"/>
    </location>
</feature>
<reference evidence="2" key="1">
    <citation type="submission" date="2020-02" db="EMBL/GenBank/DDBJ databases">
        <authorList>
            <person name="Meier V. D."/>
        </authorList>
    </citation>
    <scope>NUCLEOTIDE SEQUENCE</scope>
    <source>
        <strain evidence="2">AVDCRST_MAG38</strain>
    </source>
</reference>
<evidence type="ECO:0000313" key="2">
    <source>
        <dbReference type="EMBL" id="CAA9460722.1"/>
    </source>
</evidence>
<dbReference type="AlphaFoldDB" id="A0A6J4R3Z7"/>
<dbReference type="EMBL" id="CADCVJ010000001">
    <property type="protein sequence ID" value="CAA9460722.1"/>
    <property type="molecule type" value="Genomic_DNA"/>
</dbReference>
<name>A0A6J4R3Z7_9ACTN</name>